<evidence type="ECO:0000313" key="7">
    <source>
        <dbReference type="EMBL" id="ERT04244.1"/>
    </source>
</evidence>
<dbReference type="PRINTS" id="PR00909">
    <property type="entry name" value="SPERMDNBNDNG"/>
</dbReference>
<dbReference type="InterPro" id="IPR006059">
    <property type="entry name" value="SBP"/>
</dbReference>
<dbReference type="EMBL" id="AUZM01000111">
    <property type="protein sequence ID" value="ERT04244.1"/>
    <property type="molecule type" value="Genomic_DNA"/>
</dbReference>
<dbReference type="GO" id="GO:0019808">
    <property type="term" value="F:polyamine binding"/>
    <property type="evidence" value="ECO:0007669"/>
    <property type="project" value="InterPro"/>
</dbReference>
<dbReference type="PANTHER" id="PTHR30222">
    <property type="entry name" value="SPERMIDINE/PUTRESCINE-BINDING PERIPLASMIC PROTEIN"/>
    <property type="match status" value="1"/>
</dbReference>
<dbReference type="PATRIC" id="fig|1348334.3.peg.5583"/>
<accession>U7Q8U0</accession>
<keyword evidence="8" id="KW-1185">Reference proteome</keyword>
<keyword evidence="3 6" id="KW-0732">Signal</keyword>
<reference evidence="7 8" key="1">
    <citation type="journal article" date="2013" name="Front. Microbiol.">
        <title>Comparative genomic analyses of the cyanobacterium, Lyngbya aestuarii BL J, a powerful hydrogen producer.</title>
        <authorList>
            <person name="Kothari A."/>
            <person name="Vaughn M."/>
            <person name="Garcia-Pichel F."/>
        </authorList>
    </citation>
    <scope>NUCLEOTIDE SEQUENCE [LARGE SCALE GENOMIC DNA]</scope>
    <source>
        <strain evidence="7 8">BL J</strain>
    </source>
</reference>
<dbReference type="AlphaFoldDB" id="U7Q8U0"/>
<proteinExistence type="predicted"/>
<protein>
    <submittedName>
        <fullName evidence="7">Bacterial extracellular solute-binding family protein</fullName>
    </submittedName>
</protein>
<evidence type="ECO:0000256" key="4">
    <source>
        <dbReference type="ARBA" id="ARBA00022764"/>
    </source>
</evidence>
<evidence type="ECO:0000256" key="3">
    <source>
        <dbReference type="ARBA" id="ARBA00022729"/>
    </source>
</evidence>
<dbReference type="SUPFAM" id="SSF53850">
    <property type="entry name" value="Periplasmic binding protein-like II"/>
    <property type="match status" value="1"/>
</dbReference>
<dbReference type="Proteomes" id="UP000017127">
    <property type="component" value="Unassembled WGS sequence"/>
</dbReference>
<organism evidence="7 8">
    <name type="scientific">Lyngbya aestuarii BL J</name>
    <dbReference type="NCBI Taxonomy" id="1348334"/>
    <lineage>
        <taxon>Bacteria</taxon>
        <taxon>Bacillati</taxon>
        <taxon>Cyanobacteriota</taxon>
        <taxon>Cyanophyceae</taxon>
        <taxon>Oscillatoriophycideae</taxon>
        <taxon>Oscillatoriales</taxon>
        <taxon>Microcoleaceae</taxon>
        <taxon>Lyngbya</taxon>
    </lineage>
</organism>
<dbReference type="OrthoDB" id="9769319at2"/>
<dbReference type="Pfam" id="PF13416">
    <property type="entry name" value="SBP_bac_8"/>
    <property type="match status" value="1"/>
</dbReference>
<feature type="binding site" evidence="5">
    <location>
        <position position="94"/>
    </location>
    <ligand>
        <name>spermidine</name>
        <dbReference type="ChEBI" id="CHEBI:57834"/>
    </ligand>
</feature>
<dbReference type="PIRSF" id="PIRSF019574">
    <property type="entry name" value="Periplasmic_polyamine_BP"/>
    <property type="match status" value="1"/>
</dbReference>
<dbReference type="GO" id="GO:0042597">
    <property type="term" value="C:periplasmic space"/>
    <property type="evidence" value="ECO:0007669"/>
    <property type="project" value="UniProtKB-SubCell"/>
</dbReference>
<evidence type="ECO:0000256" key="6">
    <source>
        <dbReference type="SAM" id="SignalP"/>
    </source>
</evidence>
<dbReference type="GO" id="GO:0015846">
    <property type="term" value="P:polyamine transport"/>
    <property type="evidence" value="ECO:0007669"/>
    <property type="project" value="InterPro"/>
</dbReference>
<feature type="signal peptide" evidence="6">
    <location>
        <begin position="1"/>
        <end position="23"/>
    </location>
</feature>
<dbReference type="RefSeq" id="WP_023069486.1">
    <property type="nucleotide sequence ID" value="NZ_AUZM01000111.1"/>
</dbReference>
<gene>
    <name evidence="7" type="ORF">M595_5819</name>
</gene>
<keyword evidence="4" id="KW-0574">Periplasm</keyword>
<keyword evidence="2" id="KW-0813">Transport</keyword>
<evidence type="ECO:0000313" key="8">
    <source>
        <dbReference type="Proteomes" id="UP000017127"/>
    </source>
</evidence>
<comment type="caution">
    <text evidence="7">The sequence shown here is derived from an EMBL/GenBank/DDBJ whole genome shotgun (WGS) entry which is preliminary data.</text>
</comment>
<evidence type="ECO:0000256" key="1">
    <source>
        <dbReference type="ARBA" id="ARBA00004418"/>
    </source>
</evidence>
<dbReference type="PANTHER" id="PTHR30222:SF17">
    <property type="entry name" value="SPERMIDINE_PUTRESCINE-BINDING PERIPLASMIC PROTEIN"/>
    <property type="match status" value="1"/>
</dbReference>
<comment type="subcellular location">
    <subcellularLocation>
        <location evidence="1">Periplasm</location>
    </subcellularLocation>
</comment>
<dbReference type="InterPro" id="IPR001188">
    <property type="entry name" value="Sperm_putr-bd"/>
</dbReference>
<sequence length="360" mass="40595">MKRFLTFVLLFLISVLLPLGCTASNSNLSQSGQTGDNVLNIYNWSTYIAPEVLTQFENEYNVKINYDTYDSNESLYAKLKPGNPGYDIAFPADYMVKVMIAENLLEELDTSNISNLNNIDEKFLNPPYDPENQYSIPYQWLTMGIGYNIKATQAEINSWAALFNPKFAGKAALLDDMRHTFGAVLIYLGYDPNTTNPEEIEKAKEFLINNQKNIKAFVPDTGQNLLNQGEVDLTMEYSGDLFQVMAENPDLRYIIPQEGTLVAIDSMVIPKNAPHKQLAEQFINFILEPEIGAKVSNFINYASPNKIAIQQKLIKAENLENPGIYPSPEVFAKLQYLEDVGDATILYDDAWNEVKLNFGT</sequence>
<feature type="chain" id="PRO_5004688116" evidence="6">
    <location>
        <begin position="24"/>
        <end position="360"/>
    </location>
</feature>
<evidence type="ECO:0000256" key="2">
    <source>
        <dbReference type="ARBA" id="ARBA00022448"/>
    </source>
</evidence>
<name>U7Q8U0_9CYAN</name>
<dbReference type="CDD" id="cd13590">
    <property type="entry name" value="PBP2_PotD_PotF_like"/>
    <property type="match status" value="1"/>
</dbReference>
<dbReference type="Gene3D" id="3.40.190.10">
    <property type="entry name" value="Periplasmic binding protein-like II"/>
    <property type="match status" value="2"/>
</dbReference>
<evidence type="ECO:0000256" key="5">
    <source>
        <dbReference type="PIRSR" id="PIRSR019574-1"/>
    </source>
</evidence>